<dbReference type="Gene3D" id="3.30.360.10">
    <property type="entry name" value="Dihydrodipicolinate Reductase, domain 2"/>
    <property type="match status" value="1"/>
</dbReference>
<keyword evidence="5" id="KW-1185">Reference proteome</keyword>
<protein>
    <submittedName>
        <fullName evidence="4">Putative dehydrogenase</fullName>
    </submittedName>
</protein>
<keyword evidence="1" id="KW-0560">Oxidoreductase</keyword>
<dbReference type="GO" id="GO:0016491">
    <property type="term" value="F:oxidoreductase activity"/>
    <property type="evidence" value="ECO:0007669"/>
    <property type="project" value="UniProtKB-KW"/>
</dbReference>
<feature type="domain" description="GFO/IDH/MocA-like oxidoreductase" evidence="3">
    <location>
        <begin position="144"/>
        <end position="289"/>
    </location>
</feature>
<evidence type="ECO:0000259" key="3">
    <source>
        <dbReference type="Pfam" id="PF22725"/>
    </source>
</evidence>
<dbReference type="InterPro" id="IPR050463">
    <property type="entry name" value="Gfo/Idh/MocA_oxidrdct_glycsds"/>
</dbReference>
<dbReference type="RefSeq" id="WP_246384176.1">
    <property type="nucleotide sequence ID" value="NZ_BAAACU010000028.1"/>
</dbReference>
<evidence type="ECO:0000259" key="2">
    <source>
        <dbReference type="Pfam" id="PF01408"/>
    </source>
</evidence>
<name>A0A841RQ32_9BACI</name>
<evidence type="ECO:0000256" key="1">
    <source>
        <dbReference type="ARBA" id="ARBA00023002"/>
    </source>
</evidence>
<dbReference type="SUPFAM" id="SSF51735">
    <property type="entry name" value="NAD(P)-binding Rossmann-fold domains"/>
    <property type="match status" value="1"/>
</dbReference>
<dbReference type="InterPro" id="IPR036291">
    <property type="entry name" value="NAD(P)-bd_dom_sf"/>
</dbReference>
<gene>
    <name evidence="4" type="ORF">GGQ92_001544</name>
</gene>
<feature type="domain" description="Gfo/Idh/MocA-like oxidoreductase N-terminal" evidence="2">
    <location>
        <begin position="8"/>
        <end position="134"/>
    </location>
</feature>
<evidence type="ECO:0000313" key="5">
    <source>
        <dbReference type="Proteomes" id="UP000572212"/>
    </source>
</evidence>
<dbReference type="Pfam" id="PF22725">
    <property type="entry name" value="GFO_IDH_MocA_C3"/>
    <property type="match status" value="1"/>
</dbReference>
<dbReference type="PANTHER" id="PTHR43818">
    <property type="entry name" value="BCDNA.GH03377"/>
    <property type="match status" value="1"/>
</dbReference>
<organism evidence="4 5">
    <name type="scientific">Gracilibacillus halotolerans</name>
    <dbReference type="NCBI Taxonomy" id="74386"/>
    <lineage>
        <taxon>Bacteria</taxon>
        <taxon>Bacillati</taxon>
        <taxon>Bacillota</taxon>
        <taxon>Bacilli</taxon>
        <taxon>Bacillales</taxon>
        <taxon>Bacillaceae</taxon>
        <taxon>Gracilibacillus</taxon>
    </lineage>
</organism>
<dbReference type="Gene3D" id="3.40.50.720">
    <property type="entry name" value="NAD(P)-binding Rossmann-like Domain"/>
    <property type="match status" value="1"/>
</dbReference>
<evidence type="ECO:0000313" key="4">
    <source>
        <dbReference type="EMBL" id="MBB6512758.1"/>
    </source>
</evidence>
<dbReference type="EMBL" id="JACHON010000004">
    <property type="protein sequence ID" value="MBB6512758.1"/>
    <property type="molecule type" value="Genomic_DNA"/>
</dbReference>
<dbReference type="PANTHER" id="PTHR43818:SF11">
    <property type="entry name" value="BCDNA.GH03377"/>
    <property type="match status" value="1"/>
</dbReference>
<dbReference type="SUPFAM" id="SSF55347">
    <property type="entry name" value="Glyceraldehyde-3-phosphate dehydrogenase-like, C-terminal domain"/>
    <property type="match status" value="1"/>
</dbReference>
<dbReference type="InterPro" id="IPR055170">
    <property type="entry name" value="GFO_IDH_MocA-like_dom"/>
</dbReference>
<sequence>MVGVKKKIRIGMIGYQFMGKAHSHAYRDLPFYFDDAPLIPELKVIAGRNEEAVKQAQEQMGWESYETDWRKVIERDDIDVIDIVTPNHTHAEIAIAAAEAGKHIMTEKPLALTVEESKRMLEAVQKHGVKHMVCHNYRYAPAVQFAKKLIDEGKIGRIYHFRANYLQDFIMDPSFPLVWRLKKEVSGSGALGDIGAHSIDLARFLVGEIEEVTAMMDTFIKERPIGEMTGGLSAQGDAQEMGEVTVDDAVAILARFENGTMGTFEATRFAGGNRNKNKFEINGEKGSIRWDMENMNNLELYLAEDRDGEQGFRLIHCTDEAHPYAANYWPSGHIIGYEHTFINLVDEFFRGIAEDYQPTPNFEDGVRNQIILEAVEKSAEEKRWVSIDKI</sequence>
<dbReference type="InterPro" id="IPR000683">
    <property type="entry name" value="Gfo/Idh/MocA-like_OxRdtase_N"/>
</dbReference>
<proteinExistence type="predicted"/>
<accession>A0A841RQ32</accession>
<reference evidence="4 5" key="1">
    <citation type="submission" date="2020-08" db="EMBL/GenBank/DDBJ databases">
        <title>Genomic Encyclopedia of Type Strains, Phase IV (KMG-IV): sequencing the most valuable type-strain genomes for metagenomic binning, comparative biology and taxonomic classification.</title>
        <authorList>
            <person name="Goeker M."/>
        </authorList>
    </citation>
    <scope>NUCLEOTIDE SEQUENCE [LARGE SCALE GENOMIC DNA]</scope>
    <source>
        <strain evidence="4 5">DSM 11805</strain>
    </source>
</reference>
<dbReference type="Pfam" id="PF01408">
    <property type="entry name" value="GFO_IDH_MocA"/>
    <property type="match status" value="1"/>
</dbReference>
<dbReference type="AlphaFoldDB" id="A0A841RQ32"/>
<dbReference type="GO" id="GO:0000166">
    <property type="term" value="F:nucleotide binding"/>
    <property type="evidence" value="ECO:0007669"/>
    <property type="project" value="InterPro"/>
</dbReference>
<comment type="caution">
    <text evidence="4">The sequence shown here is derived from an EMBL/GenBank/DDBJ whole genome shotgun (WGS) entry which is preliminary data.</text>
</comment>
<dbReference type="Proteomes" id="UP000572212">
    <property type="component" value="Unassembled WGS sequence"/>
</dbReference>